<comment type="caution">
    <text evidence="2">The sequence shown here is derived from an EMBL/GenBank/DDBJ whole genome shotgun (WGS) entry which is preliminary data.</text>
</comment>
<keyword evidence="3" id="KW-1185">Reference proteome</keyword>
<gene>
    <name evidence="2" type="ORF">D7004_01450</name>
</gene>
<evidence type="ECO:0000256" key="1">
    <source>
        <dbReference type="SAM" id="Phobius"/>
    </source>
</evidence>
<evidence type="ECO:0000313" key="2">
    <source>
        <dbReference type="EMBL" id="RNL56582.1"/>
    </source>
</evidence>
<name>A0A3N0C2D2_9SPHI</name>
<feature type="transmembrane region" description="Helical" evidence="1">
    <location>
        <begin position="279"/>
        <end position="297"/>
    </location>
</feature>
<dbReference type="OrthoDB" id="7052298at2"/>
<evidence type="ECO:0000313" key="3">
    <source>
        <dbReference type="Proteomes" id="UP000274046"/>
    </source>
</evidence>
<dbReference type="EMBL" id="RBEE01000002">
    <property type="protein sequence ID" value="RNL56582.1"/>
    <property type="molecule type" value="Genomic_DNA"/>
</dbReference>
<sequence length="433" mass="50186">MTDPEMAEHKLEFGLRIIDKLFRLGEILWYHSEKEYPVDKDNKSAVDVAWLYEVGQKYPLFIFEIESATTNSIVANPSKIFGESNQKFEKPLFLLLLKGGDWSGKISQLENLFGSHNYRIYRFSLDEELNLILDILTQHRRLTNSLNIFELISELLDNWKLLDINKILLHIEDLGFEKDKGTILPSYALLTRKYSAIKPHFIRLLKLKIEKPKGLFEGESYDTYLGNEWEIPIHLGILSAFADDKLEDKYFDDFMNWQEKSYYIKQIGANYGLSRDYDLFILGMAGAVLGITAVLFYKVDKAREYIAGELFDIIKNSDGFNPNTNIFNALWLLHIAPDTGKGKEYYEYAKEYINSNGGIPEKIYTTPQTNYIGFLEGDDNLEDYGKRTNVVSWTDFKENKSSQKFNADIVFDLAINYLTDNEDKWNPITNGQL</sequence>
<protein>
    <submittedName>
        <fullName evidence="2">Uncharacterized protein</fullName>
    </submittedName>
</protein>
<organism evidence="2 3">
    <name type="scientific">Pedobacter jejuensis</name>
    <dbReference type="NCBI Taxonomy" id="1268550"/>
    <lineage>
        <taxon>Bacteria</taxon>
        <taxon>Pseudomonadati</taxon>
        <taxon>Bacteroidota</taxon>
        <taxon>Sphingobacteriia</taxon>
        <taxon>Sphingobacteriales</taxon>
        <taxon>Sphingobacteriaceae</taxon>
        <taxon>Pedobacter</taxon>
    </lineage>
</organism>
<keyword evidence="1" id="KW-0812">Transmembrane</keyword>
<proteinExistence type="predicted"/>
<reference evidence="2 3" key="1">
    <citation type="submission" date="2018-10" db="EMBL/GenBank/DDBJ databases">
        <title>Genome sequencing of Pedobacter jejuensis TNB23.</title>
        <authorList>
            <person name="Cho Y.-J."/>
            <person name="Cho A."/>
            <person name="Kim O.-S."/>
        </authorList>
    </citation>
    <scope>NUCLEOTIDE SEQUENCE [LARGE SCALE GENOMIC DNA]</scope>
    <source>
        <strain evidence="2 3">TNB23</strain>
    </source>
</reference>
<accession>A0A3N0C2D2</accession>
<dbReference type="AlphaFoldDB" id="A0A3N0C2D2"/>
<dbReference type="Proteomes" id="UP000274046">
    <property type="component" value="Unassembled WGS sequence"/>
</dbReference>
<keyword evidence="1" id="KW-1133">Transmembrane helix</keyword>
<keyword evidence="1" id="KW-0472">Membrane</keyword>